<dbReference type="OrthoDB" id="5422841at2759"/>
<dbReference type="CDD" id="cd00067">
    <property type="entry name" value="GAL4"/>
    <property type="match status" value="1"/>
</dbReference>
<evidence type="ECO:0000313" key="4">
    <source>
        <dbReference type="EMBL" id="KAH7089788.1"/>
    </source>
</evidence>
<feature type="region of interest" description="Disordered" evidence="2">
    <location>
        <begin position="429"/>
        <end position="489"/>
    </location>
</feature>
<keyword evidence="3" id="KW-0732">Signal</keyword>
<comment type="caution">
    <text evidence="4">The sequence shown here is derived from an EMBL/GenBank/DDBJ whole genome shotgun (WGS) entry which is preliminary data.</text>
</comment>
<feature type="region of interest" description="Disordered" evidence="2">
    <location>
        <begin position="259"/>
        <end position="289"/>
    </location>
</feature>
<evidence type="ECO:0000313" key="5">
    <source>
        <dbReference type="Proteomes" id="UP000813461"/>
    </source>
</evidence>
<dbReference type="AlphaFoldDB" id="A0A8K0RC55"/>
<feature type="chain" id="PRO_5035465288" description="Zn(2)-C6 fungal-type domain-containing protein" evidence="3">
    <location>
        <begin position="23"/>
        <end position="993"/>
    </location>
</feature>
<keyword evidence="1" id="KW-0539">Nucleus</keyword>
<accession>A0A8K0RC55</accession>
<feature type="compositionally biased region" description="Polar residues" evidence="2">
    <location>
        <begin position="880"/>
        <end position="889"/>
    </location>
</feature>
<feature type="region of interest" description="Disordered" evidence="2">
    <location>
        <begin position="312"/>
        <end position="346"/>
    </location>
</feature>
<organism evidence="4 5">
    <name type="scientific">Paraphoma chrysanthemicola</name>
    <dbReference type="NCBI Taxonomy" id="798071"/>
    <lineage>
        <taxon>Eukaryota</taxon>
        <taxon>Fungi</taxon>
        <taxon>Dikarya</taxon>
        <taxon>Ascomycota</taxon>
        <taxon>Pezizomycotina</taxon>
        <taxon>Dothideomycetes</taxon>
        <taxon>Pleosporomycetidae</taxon>
        <taxon>Pleosporales</taxon>
        <taxon>Pleosporineae</taxon>
        <taxon>Phaeosphaeriaceae</taxon>
        <taxon>Paraphoma</taxon>
    </lineage>
</organism>
<feature type="compositionally biased region" description="Basic and acidic residues" evidence="2">
    <location>
        <begin position="529"/>
        <end position="602"/>
    </location>
</feature>
<feature type="compositionally biased region" description="Basic and acidic residues" evidence="2">
    <location>
        <begin position="469"/>
        <end position="478"/>
    </location>
</feature>
<dbReference type="SUPFAM" id="SSF57701">
    <property type="entry name" value="Zn2/Cys6 DNA-binding domain"/>
    <property type="match status" value="1"/>
</dbReference>
<feature type="compositionally biased region" description="Basic and acidic residues" evidence="2">
    <location>
        <begin position="848"/>
        <end position="869"/>
    </location>
</feature>
<sequence>MFTAIFILTAVLFLIVRRLTDSMIADTNGFNMSLRLIEQSGTLERTSVRGADLAEQVQCFLCTKNMSLRVLQKHMALHQQQLSLFALPPSLEETQDDHVDNDAQSLQDLDGTDEVSDVNDTREAGKSLNLKIPWWIHTQKDHWHLVDDDVEYSTTRQPPSVALQYHNSWTEVLAGWVSEEAIEEMGYSYSELRNEPEPVGRPRGHRFAIEQALMYPQVRILVQRTREILTQRKDFQPVSTNKLTDAGIVAAEAAQPLISEDDARATSSLADEKHSRSNEEQALDVDPPYASADIADSGFQLWPGMHENAAALAKAQRQAEMQSEPFASASEEDLSTPGRPPLAATRDKDDGRLFEIEMVRRVEVTPRGERILPPCDRCRRLHIDCVKNLTACLGCTRKHEKCSWRGMQRNVKLINSDVPSESLDYESAHFASTPSPTASFSPRYDAESPSQSPFRSVGHTPQQIRNSSHIRERTRKNSMESSSAVNLDPPWDRAPIGISSRGYSITAVSPKDRSHDALVLDSLSAAERQQQEETNRKTADEQEKDENARQVRFELNRAEGRAKERSEIRLAEKEKQRAMAREEARRRERQDREDEAAKEPRKQNTSVLVRKSNTQTRRLPKTLTAADFGQMQGESMLAEARERDERSALLRQQQQGPSHYDPRGLDMPGRQLGSARREKVVGNNDSSTPVADLSEWWAAGGDGVPPNRPRMRRSIRQNDVGRTNRTARRPSLIHSPPSDSGSSQSDRGPKASHSNRTVTTSDTNNEIRLRVDNRGAPVSLQISGDMEGRTLQLVPAENGATDLVIGNVRDDVALEDGELQGRVMGDQRRVLGAKRGRRDAEEVEERITLSEGRRRNKAEVREVQDDQASRHHRAPPPVSSPSNFNTRPTSARRPSFSSPENPFAAPPTLSPSVQVHQDPWDARSMRDAVPTTRQTSDGRHTIDRRGADVLSGVSTHSAAREATRAMGRVAGFAHEYETDSEDEPTHGHRLRRH</sequence>
<feature type="compositionally biased region" description="Basic and acidic residues" evidence="2">
    <location>
        <begin position="270"/>
        <end position="279"/>
    </location>
</feature>
<feature type="region of interest" description="Disordered" evidence="2">
    <location>
        <begin position="848"/>
        <end position="939"/>
    </location>
</feature>
<feature type="region of interest" description="Disordered" evidence="2">
    <location>
        <begin position="526"/>
        <end position="767"/>
    </location>
</feature>
<evidence type="ECO:0000256" key="1">
    <source>
        <dbReference type="ARBA" id="ARBA00023242"/>
    </source>
</evidence>
<feature type="compositionally biased region" description="Polar residues" evidence="2">
    <location>
        <begin position="603"/>
        <end position="617"/>
    </location>
</feature>
<dbReference type="GO" id="GO:0000981">
    <property type="term" value="F:DNA-binding transcription factor activity, RNA polymerase II-specific"/>
    <property type="evidence" value="ECO:0007669"/>
    <property type="project" value="InterPro"/>
</dbReference>
<dbReference type="InterPro" id="IPR036864">
    <property type="entry name" value="Zn2-C6_fun-type_DNA-bd_sf"/>
</dbReference>
<gene>
    <name evidence="4" type="ORF">FB567DRAFT_547347</name>
</gene>
<dbReference type="Proteomes" id="UP000813461">
    <property type="component" value="Unassembled WGS sequence"/>
</dbReference>
<dbReference type="EMBL" id="JAGMVJ010000006">
    <property type="protein sequence ID" value="KAH7089788.1"/>
    <property type="molecule type" value="Genomic_DNA"/>
</dbReference>
<feature type="signal peptide" evidence="3">
    <location>
        <begin position="1"/>
        <end position="22"/>
    </location>
</feature>
<evidence type="ECO:0000256" key="3">
    <source>
        <dbReference type="SAM" id="SignalP"/>
    </source>
</evidence>
<dbReference type="GO" id="GO:0008270">
    <property type="term" value="F:zinc ion binding"/>
    <property type="evidence" value="ECO:0007669"/>
    <property type="project" value="InterPro"/>
</dbReference>
<protein>
    <recommendedName>
        <fullName evidence="6">Zn(2)-C6 fungal-type domain-containing protein</fullName>
    </recommendedName>
</protein>
<feature type="compositionally biased region" description="Polar residues" evidence="2">
    <location>
        <begin position="752"/>
        <end position="764"/>
    </location>
</feature>
<feature type="compositionally biased region" description="Basic and acidic residues" evidence="2">
    <location>
        <begin position="639"/>
        <end position="648"/>
    </location>
</feature>
<evidence type="ECO:0008006" key="6">
    <source>
        <dbReference type="Google" id="ProtNLM"/>
    </source>
</evidence>
<feature type="compositionally biased region" description="Low complexity" evidence="2">
    <location>
        <begin position="430"/>
        <end position="442"/>
    </location>
</feature>
<feature type="compositionally biased region" description="Low complexity" evidence="2">
    <location>
        <begin position="735"/>
        <end position="746"/>
    </location>
</feature>
<evidence type="ECO:0000256" key="2">
    <source>
        <dbReference type="SAM" id="MobiDB-lite"/>
    </source>
</evidence>
<keyword evidence="5" id="KW-1185">Reference proteome</keyword>
<feature type="compositionally biased region" description="Polar residues" evidence="2">
    <location>
        <begin position="448"/>
        <end position="467"/>
    </location>
</feature>
<proteinExistence type="predicted"/>
<dbReference type="InterPro" id="IPR001138">
    <property type="entry name" value="Zn2Cys6_DnaBD"/>
</dbReference>
<name>A0A8K0RC55_9PLEO</name>
<reference evidence="4" key="1">
    <citation type="journal article" date="2021" name="Nat. Commun.">
        <title>Genetic determinants of endophytism in the Arabidopsis root mycobiome.</title>
        <authorList>
            <person name="Mesny F."/>
            <person name="Miyauchi S."/>
            <person name="Thiergart T."/>
            <person name="Pickel B."/>
            <person name="Atanasova L."/>
            <person name="Karlsson M."/>
            <person name="Huettel B."/>
            <person name="Barry K.W."/>
            <person name="Haridas S."/>
            <person name="Chen C."/>
            <person name="Bauer D."/>
            <person name="Andreopoulos W."/>
            <person name="Pangilinan J."/>
            <person name="LaButti K."/>
            <person name="Riley R."/>
            <person name="Lipzen A."/>
            <person name="Clum A."/>
            <person name="Drula E."/>
            <person name="Henrissat B."/>
            <person name="Kohler A."/>
            <person name="Grigoriev I.V."/>
            <person name="Martin F.M."/>
            <person name="Hacquard S."/>
        </authorList>
    </citation>
    <scope>NUCLEOTIDE SEQUENCE</scope>
    <source>
        <strain evidence="4">MPI-SDFR-AT-0120</strain>
    </source>
</reference>